<evidence type="ECO:0000313" key="4">
    <source>
        <dbReference type="EMBL" id="QGU32829.1"/>
    </source>
</evidence>
<keyword evidence="1" id="KW-0328">Glycosyltransferase</keyword>
<dbReference type="EMBL" id="CP039268">
    <property type="protein sequence ID" value="QGU32829.1"/>
    <property type="molecule type" value="Genomic_DNA"/>
</dbReference>
<dbReference type="PANTHER" id="PTHR12526">
    <property type="entry name" value="GLYCOSYLTRANSFERASE"/>
    <property type="match status" value="1"/>
</dbReference>
<dbReference type="OrthoDB" id="9795746at2"/>
<protein>
    <submittedName>
        <fullName evidence="4">Glycosyltransferase</fullName>
    </submittedName>
</protein>
<evidence type="ECO:0000313" key="5">
    <source>
        <dbReference type="Proteomes" id="UP000426424"/>
    </source>
</evidence>
<name>A0A6I6ED05_THETI</name>
<evidence type="ECO:0000259" key="3">
    <source>
        <dbReference type="Pfam" id="PF00534"/>
    </source>
</evidence>
<gene>
    <name evidence="4" type="ORF">E6P07_07440</name>
</gene>
<sequence>MSEPTTLQMVASKELGGAERWFMRFSLALAERRAPAQLAIRRGSALDGLELGGLPVHRLPYRTTWDPWSRRAVGRLIQDLKPEVVQTYMGRATRLTRLSRPGGPVHLARLGGYYDLGPYRHAQGWIGNTKALCDWMVRQGLPAARVYHIYNFADPAHPVAPERIAACRALHGLLDDAWVLVTLGRLVPVKGQRYLIEALARLPETLAGRPLRLVMVGDGPLAPRLRLQAEQSGQSHRIVWAGWQADPAPYLQMADLVVFPSLEEETLGNVILEAWAWGKPLVTASFRGARELTRHGEDAWCVPCADAAALAEGIRQTLSDPALMAALVARGRERVEHEFGRRTILERYLELYRQVAGG</sequence>
<dbReference type="KEGG" id="ttp:E6P07_07440"/>
<dbReference type="CDD" id="cd03811">
    <property type="entry name" value="GT4_GT28_WabH-like"/>
    <property type="match status" value="1"/>
</dbReference>
<dbReference type="Gene3D" id="3.40.50.2000">
    <property type="entry name" value="Glycogen Phosphorylase B"/>
    <property type="match status" value="2"/>
</dbReference>
<dbReference type="GO" id="GO:0016757">
    <property type="term" value="F:glycosyltransferase activity"/>
    <property type="evidence" value="ECO:0007669"/>
    <property type="project" value="UniProtKB-KW"/>
</dbReference>
<organism evidence="4 5">
    <name type="scientific">Thermochromatium tepidum ATCC 43061</name>
    <dbReference type="NCBI Taxonomy" id="316276"/>
    <lineage>
        <taxon>Bacteria</taxon>
        <taxon>Pseudomonadati</taxon>
        <taxon>Pseudomonadota</taxon>
        <taxon>Gammaproteobacteria</taxon>
        <taxon>Chromatiales</taxon>
        <taxon>Chromatiaceae</taxon>
        <taxon>Thermochromatium</taxon>
    </lineage>
</organism>
<dbReference type="SUPFAM" id="SSF53756">
    <property type="entry name" value="UDP-Glycosyltransferase/glycogen phosphorylase"/>
    <property type="match status" value="1"/>
</dbReference>
<dbReference type="InterPro" id="IPR001296">
    <property type="entry name" value="Glyco_trans_1"/>
</dbReference>
<keyword evidence="2 4" id="KW-0808">Transferase</keyword>
<dbReference type="GO" id="GO:1901135">
    <property type="term" value="P:carbohydrate derivative metabolic process"/>
    <property type="evidence" value="ECO:0007669"/>
    <property type="project" value="UniProtKB-ARBA"/>
</dbReference>
<proteinExistence type="predicted"/>
<feature type="domain" description="Glycosyl transferase family 1" evidence="3">
    <location>
        <begin position="173"/>
        <end position="334"/>
    </location>
</feature>
<dbReference type="PANTHER" id="PTHR12526:SF510">
    <property type="entry name" value="D-INOSITOL 3-PHOSPHATE GLYCOSYLTRANSFERASE"/>
    <property type="match status" value="1"/>
</dbReference>
<evidence type="ECO:0000256" key="1">
    <source>
        <dbReference type="ARBA" id="ARBA00022676"/>
    </source>
</evidence>
<dbReference type="AlphaFoldDB" id="A0A6I6ED05"/>
<keyword evidence="5" id="KW-1185">Reference proteome</keyword>
<dbReference type="Pfam" id="PF00534">
    <property type="entry name" value="Glycos_transf_1"/>
    <property type="match status" value="1"/>
</dbReference>
<dbReference type="RefSeq" id="WP_153975023.1">
    <property type="nucleotide sequence ID" value="NZ_CP039268.1"/>
</dbReference>
<accession>A0A6I6ED05</accession>
<evidence type="ECO:0000256" key="2">
    <source>
        <dbReference type="ARBA" id="ARBA00022679"/>
    </source>
</evidence>
<dbReference type="Proteomes" id="UP000426424">
    <property type="component" value="Chromosome"/>
</dbReference>
<reference evidence="4 5" key="1">
    <citation type="submission" date="2019-12" db="EMBL/GenBank/DDBJ databases">
        <title>The complete genome of the thermophilic, anoxygenic phototrophic gammaproteobacterium Thermochromatium tepidum.</title>
        <authorList>
            <person name="Sattley W.M."/>
            <person name="Swingley W.D."/>
            <person name="Burchell B.M."/>
            <person name="Gurbani S.A."/>
            <person name="Kujawa C.M."/>
            <person name="Nuccio D.A."/>
            <person name="Schladweiler J."/>
            <person name="Shaffer K.N."/>
            <person name="Stokes L.M."/>
            <person name="Touchman J.W."/>
            <person name="Blankenship R.E."/>
            <person name="Madigan M.T."/>
        </authorList>
    </citation>
    <scope>NUCLEOTIDE SEQUENCE [LARGE SCALE GENOMIC DNA]</scope>
    <source>
        <strain evidence="4 5">ATCC 43061</strain>
    </source>
</reference>